<accession>A0ABR3AUB6</accession>
<keyword evidence="2" id="KW-1185">Reference proteome</keyword>
<evidence type="ECO:0000313" key="1">
    <source>
        <dbReference type="EMBL" id="KAL0081754.1"/>
    </source>
</evidence>
<gene>
    <name evidence="1" type="ORF">J3Q64DRAFT_1837691</name>
</gene>
<comment type="caution">
    <text evidence="1">The sequence shown here is derived from an EMBL/GenBank/DDBJ whole genome shotgun (WGS) entry which is preliminary data.</text>
</comment>
<sequence>MCGMQKPLSVIKHKTKEHYKITAADPTCKEKAIPSILLNTNNPYLKTKKATNKAIILADLEYSHTGTDDLLCLQSFDLALDTPVEILHTVTLRVYKYLVNHLFKEVLKGNNASQVKLSDLLKQAKGFRNFTRTFRKKLRHSESYLDKKFKILVQVLPPILNTEVSMIAKPFMELCILSSLLFIQEVDSDFDQYLNNVDNTARCLVVFVQI</sequence>
<name>A0ABR3AUB6_PHYBL</name>
<proteinExistence type="predicted"/>
<dbReference type="Proteomes" id="UP001448207">
    <property type="component" value="Unassembled WGS sequence"/>
</dbReference>
<organism evidence="1 2">
    <name type="scientific">Phycomyces blakesleeanus</name>
    <dbReference type="NCBI Taxonomy" id="4837"/>
    <lineage>
        <taxon>Eukaryota</taxon>
        <taxon>Fungi</taxon>
        <taxon>Fungi incertae sedis</taxon>
        <taxon>Mucoromycota</taxon>
        <taxon>Mucoromycotina</taxon>
        <taxon>Mucoromycetes</taxon>
        <taxon>Mucorales</taxon>
        <taxon>Phycomycetaceae</taxon>
        <taxon>Phycomyces</taxon>
    </lineage>
</organism>
<evidence type="ECO:0000313" key="2">
    <source>
        <dbReference type="Proteomes" id="UP001448207"/>
    </source>
</evidence>
<dbReference type="EMBL" id="JBCLYO010000017">
    <property type="protein sequence ID" value="KAL0081754.1"/>
    <property type="molecule type" value="Genomic_DNA"/>
</dbReference>
<reference evidence="1 2" key="1">
    <citation type="submission" date="2024-04" db="EMBL/GenBank/DDBJ databases">
        <title>Symmetric and asymmetric DNA N6-adenine methylation regulates different biological responses in Mucorales.</title>
        <authorList>
            <consortium name="Lawrence Berkeley National Laboratory"/>
            <person name="Lax C."/>
            <person name="Mondo S.J."/>
            <person name="Osorio-Concepcion M."/>
            <person name="Muszewska A."/>
            <person name="Corrochano-Luque M."/>
            <person name="Gutierrez G."/>
            <person name="Riley R."/>
            <person name="Lipzen A."/>
            <person name="Guo J."/>
            <person name="Hundley H."/>
            <person name="Amirebrahimi M."/>
            <person name="Ng V."/>
            <person name="Lorenzo-Gutierrez D."/>
            <person name="Binder U."/>
            <person name="Yang J."/>
            <person name="Song Y."/>
            <person name="Canovas D."/>
            <person name="Navarro E."/>
            <person name="Freitag M."/>
            <person name="Gabaldon T."/>
            <person name="Grigoriev I.V."/>
            <person name="Corrochano L.M."/>
            <person name="Nicolas F.E."/>
            <person name="Garre V."/>
        </authorList>
    </citation>
    <scope>NUCLEOTIDE SEQUENCE [LARGE SCALE GENOMIC DNA]</scope>
    <source>
        <strain evidence="1 2">L51</strain>
    </source>
</reference>
<protein>
    <submittedName>
        <fullName evidence="1">Uncharacterized protein</fullName>
    </submittedName>
</protein>